<dbReference type="Pfam" id="PF21343">
    <property type="entry name" value="ACAD9-ACADV_C"/>
    <property type="match status" value="1"/>
</dbReference>
<comment type="catalytic activity">
    <reaction evidence="23">
        <text>tetracosanoyl-CoA + oxidized [electron-transfer flavoprotein] + H(+) = (2E)-tetracosenoyl-CoA + reduced [electron-transfer flavoprotein]</text>
        <dbReference type="Rhea" id="RHEA:47232"/>
        <dbReference type="Rhea" id="RHEA-COMP:10685"/>
        <dbReference type="Rhea" id="RHEA-COMP:10686"/>
        <dbReference type="ChEBI" id="CHEBI:15378"/>
        <dbReference type="ChEBI" id="CHEBI:57692"/>
        <dbReference type="ChEBI" id="CHEBI:58307"/>
        <dbReference type="ChEBI" id="CHEBI:65052"/>
        <dbReference type="ChEBI" id="CHEBI:74693"/>
    </reaction>
    <physiologicalReaction direction="left-to-right" evidence="23">
        <dbReference type="Rhea" id="RHEA:47233"/>
    </physiologicalReaction>
</comment>
<dbReference type="FunFam" id="2.40.110.10:FF:000006">
    <property type="entry name" value="very long-chain specific acyl-CoA dehydrogenase, mitochondrial"/>
    <property type="match status" value="1"/>
</dbReference>
<keyword evidence="15" id="KW-0496">Mitochondrion</keyword>
<keyword evidence="10" id="KW-0276">Fatty acid metabolism</keyword>
<accession>A0A3P6TTJ5</accession>
<comment type="function">
    <text evidence="19">Very long-chain specific acyl-CoA dehydrogenase is one of the acyl-CoA dehydrogenases that catalyze the first step of mitochondrial fatty acid beta-oxidation, an aerobic process breaking down fatty acids into acetyl-CoA and allowing the production of energy from fats. The first step of fatty acid beta-oxidation consists in the removal of one hydrogen from C-2 and C-3 of the straight-chain fatty acyl-CoA thioester, resulting in the formation of trans-2-enoyl-CoA. Among the different mitochondrial acyl-CoA dehydrogenases, very long-chain specific acyl-CoA dehydrogenase acts specifically on acyl-CoAs with saturated 12 to 24 carbons long primary chains.</text>
</comment>
<dbReference type="InterPro" id="IPR006089">
    <property type="entry name" value="Acyl-CoA_DH_CS"/>
</dbReference>
<proteinExistence type="inferred from homology"/>
<keyword evidence="11" id="KW-0809">Transit peptide</keyword>
<keyword evidence="5" id="KW-0597">Phosphoprotein</keyword>
<dbReference type="Pfam" id="PF02771">
    <property type="entry name" value="Acyl-CoA_dh_N"/>
    <property type="match status" value="1"/>
</dbReference>
<dbReference type="Gene3D" id="2.40.110.10">
    <property type="entry name" value="Butyryl-CoA Dehydrogenase, subunit A, domain 2"/>
    <property type="match status" value="1"/>
</dbReference>
<dbReference type="PROSITE" id="PS51257">
    <property type="entry name" value="PROKAR_LIPOPROTEIN"/>
    <property type="match status" value="1"/>
</dbReference>
<evidence type="ECO:0000256" key="11">
    <source>
        <dbReference type="ARBA" id="ARBA00022946"/>
    </source>
</evidence>
<protein>
    <recommendedName>
        <fullName evidence="18">Very long-chain specific acyl-CoA dehydrogenase, mitochondrial</fullName>
        <ecNumber evidence="17">1.3.8.9</ecNumber>
    </recommendedName>
</protein>
<comment type="cofactor">
    <cofactor evidence="1 28">
        <name>FAD</name>
        <dbReference type="ChEBI" id="CHEBI:57692"/>
    </cofactor>
</comment>
<feature type="domain" description="Acyl-CoA dehydrogenase/oxidase N-terminal" evidence="31">
    <location>
        <begin position="97"/>
        <end position="202"/>
    </location>
</feature>
<comment type="subunit">
    <text evidence="20">Homodimer. Homodimerizes after import into the mitochondrion.</text>
</comment>
<dbReference type="FunFam" id="1.10.540.10:FF:000001">
    <property type="entry name" value="Very long-chain-specific acyl-CoA dehydrogenase, mitochondrial"/>
    <property type="match status" value="1"/>
</dbReference>
<organism evidence="33 34">
    <name type="scientific">Litomosoides sigmodontis</name>
    <name type="common">Filarial nematode worm</name>
    <dbReference type="NCBI Taxonomy" id="42156"/>
    <lineage>
        <taxon>Eukaryota</taxon>
        <taxon>Metazoa</taxon>
        <taxon>Ecdysozoa</taxon>
        <taxon>Nematoda</taxon>
        <taxon>Chromadorea</taxon>
        <taxon>Rhabditida</taxon>
        <taxon>Spirurina</taxon>
        <taxon>Spiruromorpha</taxon>
        <taxon>Filarioidea</taxon>
        <taxon>Onchocercidae</taxon>
        <taxon>Litomosoides</taxon>
    </lineage>
</organism>
<dbReference type="InterPro" id="IPR037069">
    <property type="entry name" value="AcylCoA_DH/ox_N_sf"/>
</dbReference>
<comment type="catalytic activity">
    <reaction evidence="26">
        <text>eicosanoyl-CoA + oxidized [electron-transfer flavoprotein] + H(+) = (2E)-eicosenoyl-CoA + reduced [electron-transfer flavoprotein]</text>
        <dbReference type="Rhea" id="RHEA:47236"/>
        <dbReference type="Rhea" id="RHEA-COMP:10685"/>
        <dbReference type="Rhea" id="RHEA-COMP:10686"/>
        <dbReference type="ChEBI" id="CHEBI:15378"/>
        <dbReference type="ChEBI" id="CHEBI:57380"/>
        <dbReference type="ChEBI" id="CHEBI:57692"/>
        <dbReference type="ChEBI" id="CHEBI:58307"/>
        <dbReference type="ChEBI" id="CHEBI:74691"/>
    </reaction>
    <physiologicalReaction direction="left-to-right" evidence="26">
        <dbReference type="Rhea" id="RHEA:47237"/>
    </physiologicalReaction>
</comment>
<dbReference type="PROSITE" id="PS00073">
    <property type="entry name" value="ACYL_COA_DH_2"/>
    <property type="match status" value="1"/>
</dbReference>
<evidence type="ECO:0000256" key="22">
    <source>
        <dbReference type="ARBA" id="ARBA00047916"/>
    </source>
</evidence>
<dbReference type="AlphaFoldDB" id="A0A3P6TTJ5"/>
<evidence type="ECO:0000259" key="32">
    <source>
        <dbReference type="Pfam" id="PF21343"/>
    </source>
</evidence>
<evidence type="ECO:0000256" key="26">
    <source>
        <dbReference type="ARBA" id="ARBA00049140"/>
    </source>
</evidence>
<evidence type="ECO:0000256" key="5">
    <source>
        <dbReference type="ARBA" id="ARBA00022553"/>
    </source>
</evidence>
<evidence type="ECO:0000256" key="24">
    <source>
        <dbReference type="ARBA" id="ARBA00049038"/>
    </source>
</evidence>
<evidence type="ECO:0000256" key="6">
    <source>
        <dbReference type="ARBA" id="ARBA00022630"/>
    </source>
</evidence>
<dbReference type="InterPro" id="IPR049448">
    <property type="entry name" value="ACAD9/ACADV-like_C"/>
</dbReference>
<dbReference type="InterPro" id="IPR013786">
    <property type="entry name" value="AcylCoA_DH/ox_N"/>
</dbReference>
<evidence type="ECO:0000256" key="10">
    <source>
        <dbReference type="ARBA" id="ARBA00022832"/>
    </source>
</evidence>
<evidence type="ECO:0000256" key="18">
    <source>
        <dbReference type="ARBA" id="ARBA00040902"/>
    </source>
</evidence>
<dbReference type="PANTHER" id="PTHR43884:SF11">
    <property type="entry name" value="VERY LONG-CHAIN SPECIFIC ACYL-COA DEHYDROGENASE, MITOCHONDRIAL"/>
    <property type="match status" value="1"/>
</dbReference>
<keyword evidence="7" id="KW-0999">Mitochondrion inner membrane</keyword>
<dbReference type="Gene3D" id="1.20.140.10">
    <property type="entry name" value="Butyryl-CoA Dehydrogenase, subunit A, domain 3"/>
    <property type="match status" value="2"/>
</dbReference>
<dbReference type="EMBL" id="UYRX01000020">
    <property type="protein sequence ID" value="VDK69334.1"/>
    <property type="molecule type" value="Genomic_DNA"/>
</dbReference>
<dbReference type="InterPro" id="IPR036250">
    <property type="entry name" value="AcylCo_DH-like_C"/>
</dbReference>
<evidence type="ECO:0000256" key="23">
    <source>
        <dbReference type="ARBA" id="ARBA00048086"/>
    </source>
</evidence>
<dbReference type="OMA" id="ARINMIF"/>
<comment type="similarity">
    <text evidence="4 28">Belongs to the acyl-CoA dehydrogenase family.</text>
</comment>
<dbReference type="PANTHER" id="PTHR43884">
    <property type="entry name" value="ACYL-COA DEHYDROGENASE"/>
    <property type="match status" value="1"/>
</dbReference>
<dbReference type="OrthoDB" id="2588832at2759"/>
<evidence type="ECO:0000256" key="2">
    <source>
        <dbReference type="ARBA" id="ARBA00004637"/>
    </source>
</evidence>
<name>A0A3P6TTJ5_LITSI</name>
<dbReference type="Pfam" id="PF00441">
    <property type="entry name" value="Acyl-CoA_dh_1"/>
    <property type="match status" value="1"/>
</dbReference>
<dbReference type="EC" id="1.3.8.9" evidence="17"/>
<dbReference type="InterPro" id="IPR046373">
    <property type="entry name" value="Acyl-CoA_Oxase/DH_mid-dom_sf"/>
</dbReference>
<dbReference type="GO" id="GO:0005743">
    <property type="term" value="C:mitochondrial inner membrane"/>
    <property type="evidence" value="ECO:0007669"/>
    <property type="project" value="UniProtKB-SubCell"/>
</dbReference>
<dbReference type="Gene3D" id="1.10.540.10">
    <property type="entry name" value="Acyl-CoA dehydrogenase/oxidase, N-terminal domain"/>
    <property type="match status" value="1"/>
</dbReference>
<evidence type="ECO:0000256" key="19">
    <source>
        <dbReference type="ARBA" id="ARBA00045422"/>
    </source>
</evidence>
<evidence type="ECO:0000256" key="3">
    <source>
        <dbReference type="ARBA" id="ARBA00005198"/>
    </source>
</evidence>
<dbReference type="STRING" id="42156.A0A3P6TTJ5"/>
<keyword evidence="12" id="KW-0007">Acetylation</keyword>
<feature type="domain" description="Acyl-CoA oxidase/dehydrogenase middle" evidence="30">
    <location>
        <begin position="207"/>
        <end position="307"/>
    </location>
</feature>
<evidence type="ECO:0000256" key="14">
    <source>
        <dbReference type="ARBA" id="ARBA00023098"/>
    </source>
</evidence>
<evidence type="ECO:0000259" key="31">
    <source>
        <dbReference type="Pfam" id="PF02771"/>
    </source>
</evidence>
<comment type="catalytic activity">
    <reaction evidence="24">
        <text>tetradecanoyl-CoA + oxidized [electron-transfer flavoprotein] + H(+) = (2E)-tetradecenoyl-CoA + reduced [electron-transfer flavoprotein]</text>
        <dbReference type="Rhea" id="RHEA:47316"/>
        <dbReference type="Rhea" id="RHEA-COMP:10685"/>
        <dbReference type="Rhea" id="RHEA-COMP:10686"/>
        <dbReference type="ChEBI" id="CHEBI:15378"/>
        <dbReference type="ChEBI" id="CHEBI:57385"/>
        <dbReference type="ChEBI" id="CHEBI:57692"/>
        <dbReference type="ChEBI" id="CHEBI:58307"/>
        <dbReference type="ChEBI" id="CHEBI:61405"/>
    </reaction>
    <physiologicalReaction direction="left-to-right" evidence="24">
        <dbReference type="Rhea" id="RHEA:47317"/>
    </physiologicalReaction>
</comment>
<evidence type="ECO:0000256" key="27">
    <source>
        <dbReference type="ARBA" id="ARBA00049224"/>
    </source>
</evidence>
<dbReference type="InterPro" id="IPR006091">
    <property type="entry name" value="Acyl-CoA_Oxase/DH_mid-dom"/>
</dbReference>
<evidence type="ECO:0000256" key="9">
    <source>
        <dbReference type="ARBA" id="ARBA00022827"/>
    </source>
</evidence>
<evidence type="ECO:0000256" key="16">
    <source>
        <dbReference type="ARBA" id="ARBA00023136"/>
    </source>
</evidence>
<comment type="catalytic activity">
    <reaction evidence="22">
        <text>oxidized [electron-transfer flavoprotein] + hexadecanoyl-CoA + H(+) = (2E)-hexadecenoyl-CoA + reduced [electron-transfer flavoprotein]</text>
        <dbReference type="Rhea" id="RHEA:43448"/>
        <dbReference type="Rhea" id="RHEA-COMP:10685"/>
        <dbReference type="Rhea" id="RHEA-COMP:10686"/>
        <dbReference type="ChEBI" id="CHEBI:15378"/>
        <dbReference type="ChEBI" id="CHEBI:57379"/>
        <dbReference type="ChEBI" id="CHEBI:57692"/>
        <dbReference type="ChEBI" id="CHEBI:58307"/>
        <dbReference type="ChEBI" id="CHEBI:61526"/>
    </reaction>
    <physiologicalReaction direction="left-to-right" evidence="22">
        <dbReference type="Rhea" id="RHEA:43449"/>
    </physiologicalReaction>
</comment>
<evidence type="ECO:0000256" key="21">
    <source>
        <dbReference type="ARBA" id="ARBA00047893"/>
    </source>
</evidence>
<dbReference type="SUPFAM" id="SSF56645">
    <property type="entry name" value="Acyl-CoA dehydrogenase NM domain-like"/>
    <property type="match status" value="1"/>
</dbReference>
<keyword evidence="8" id="KW-0702">S-nitrosylation</keyword>
<evidence type="ECO:0000259" key="29">
    <source>
        <dbReference type="Pfam" id="PF00441"/>
    </source>
</evidence>
<comment type="catalytic activity">
    <reaction evidence="27">
        <text>octadecanoyl-CoA + oxidized [electron-transfer flavoprotein] + H(+) = (2E)-octadecenoyl-CoA + reduced [electron-transfer flavoprotein]</text>
        <dbReference type="Rhea" id="RHEA:47240"/>
        <dbReference type="Rhea" id="RHEA-COMP:10685"/>
        <dbReference type="Rhea" id="RHEA-COMP:10686"/>
        <dbReference type="ChEBI" id="CHEBI:15378"/>
        <dbReference type="ChEBI" id="CHEBI:57394"/>
        <dbReference type="ChEBI" id="CHEBI:57692"/>
        <dbReference type="ChEBI" id="CHEBI:58307"/>
        <dbReference type="ChEBI" id="CHEBI:71412"/>
    </reaction>
    <physiologicalReaction direction="left-to-right" evidence="27">
        <dbReference type="Rhea" id="RHEA:47241"/>
    </physiologicalReaction>
</comment>
<evidence type="ECO:0000313" key="33">
    <source>
        <dbReference type="EMBL" id="VDK69334.1"/>
    </source>
</evidence>
<dbReference type="GO" id="GO:0017099">
    <property type="term" value="F:very-long-chain fatty acyl-CoA dehydrogenase activity"/>
    <property type="evidence" value="ECO:0007669"/>
    <property type="project" value="UniProtKB-EC"/>
</dbReference>
<keyword evidence="13 28" id="KW-0560">Oxidoreductase</keyword>
<dbReference type="GO" id="GO:0050660">
    <property type="term" value="F:flavin adenine dinucleotide binding"/>
    <property type="evidence" value="ECO:0007669"/>
    <property type="project" value="InterPro"/>
</dbReference>
<evidence type="ECO:0000259" key="30">
    <source>
        <dbReference type="Pfam" id="PF02770"/>
    </source>
</evidence>
<feature type="domain" description="Acyl-CoA dehydrogenase/oxidase C-terminal" evidence="29">
    <location>
        <begin position="320"/>
        <end position="466"/>
    </location>
</feature>
<dbReference type="SUPFAM" id="SSF47203">
    <property type="entry name" value="Acyl-CoA dehydrogenase C-terminal domain-like"/>
    <property type="match status" value="1"/>
</dbReference>
<evidence type="ECO:0000256" key="7">
    <source>
        <dbReference type="ARBA" id="ARBA00022792"/>
    </source>
</evidence>
<reference evidence="33 34" key="1">
    <citation type="submission" date="2018-08" db="EMBL/GenBank/DDBJ databases">
        <authorList>
            <person name="Laetsch R D."/>
            <person name="Stevens L."/>
            <person name="Kumar S."/>
            <person name="Blaxter L. M."/>
        </authorList>
    </citation>
    <scope>NUCLEOTIDE SEQUENCE [LARGE SCALE GENOMIC DNA]</scope>
</reference>
<evidence type="ECO:0000256" key="1">
    <source>
        <dbReference type="ARBA" id="ARBA00001974"/>
    </source>
</evidence>
<comment type="catalytic activity">
    <reaction evidence="21">
        <text>dodecanoyl-CoA + oxidized [electron-transfer flavoprotein] + H(+) = (2E)-dodecenoyl-CoA + reduced [electron-transfer flavoprotein]</text>
        <dbReference type="Rhea" id="RHEA:47296"/>
        <dbReference type="Rhea" id="RHEA-COMP:10685"/>
        <dbReference type="Rhea" id="RHEA-COMP:10686"/>
        <dbReference type="ChEBI" id="CHEBI:15378"/>
        <dbReference type="ChEBI" id="CHEBI:57330"/>
        <dbReference type="ChEBI" id="CHEBI:57375"/>
        <dbReference type="ChEBI" id="CHEBI:57692"/>
        <dbReference type="ChEBI" id="CHEBI:58307"/>
    </reaction>
    <physiologicalReaction direction="left-to-right" evidence="21">
        <dbReference type="Rhea" id="RHEA:47297"/>
    </physiologicalReaction>
</comment>
<comment type="pathway">
    <text evidence="3">Lipid metabolism; mitochondrial fatty acid beta-oxidation.</text>
</comment>
<dbReference type="Proteomes" id="UP000277928">
    <property type="component" value="Unassembled WGS sequence"/>
</dbReference>
<keyword evidence="6 28" id="KW-0285">Flavoprotein</keyword>
<evidence type="ECO:0000256" key="13">
    <source>
        <dbReference type="ARBA" id="ARBA00023002"/>
    </source>
</evidence>
<keyword evidence="16" id="KW-0472">Membrane</keyword>
<evidence type="ECO:0000256" key="12">
    <source>
        <dbReference type="ARBA" id="ARBA00022990"/>
    </source>
</evidence>
<sequence length="631" mass="70038">MCVYKIDCEHDLHISATKLSMSTRSATLPVLISGCRLILGGNCYRSLTNKAKSVSSTTTASQTSSSFVKNIFLGKGVFDHVAPYPVDLSDEEREVIQLILKPTRRFMEEVNNPTENDEKEEIPMDILSKLSEIGAFGALVPEEYNGAGLNNTQLACVAEVVGEYDLSLAVIMGAHQSIGYKGILLYGTDEQKRKYLPDLAAGRKFAAFCLTESGTGSDANSVQTYAEKSSDGKYYILNGGKLWISNGSFADIFTVFARMQVKDKNGAAKSKISAFIVERSHGGVTTSPPEKKMGIKGSKTVEVHFDNTKVPVDNLLGAEGEGFKLAMNILNNGRFGIPAVCTGSMKFCIQKTIAHISERVQFGRKLKEFGNVQEQLTDMVLRHYATESLLYMLSASMDKGVVDYELEAAVGKIMASENAWIVCDRAIQLHGGMGYMKECGLERVLRDLRIFRIFEGANDVLRLFIALTGLQYASKQIQSKMKRSWSGSVELLLESVFPRKFDFQCHPSLNHSVQQLRKSIHKFGNTSRLLLWKHKKGIIERQWELIRMADAAISIYSVAAVLSRCNRAANRQSSFEYERKLTELYTLKACEHVRVLLEDILKRTGDADRIKAVTDDIFKAGSLPSAHPTDC</sequence>
<keyword evidence="34" id="KW-1185">Reference proteome</keyword>
<evidence type="ECO:0000256" key="28">
    <source>
        <dbReference type="RuleBase" id="RU362125"/>
    </source>
</evidence>
<evidence type="ECO:0000256" key="8">
    <source>
        <dbReference type="ARBA" id="ARBA00022799"/>
    </source>
</evidence>
<keyword evidence="9 28" id="KW-0274">FAD</keyword>
<gene>
    <name evidence="33" type="ORF">NLS_LOCUS732</name>
</gene>
<comment type="catalytic activity">
    <reaction evidence="25">
        <text>a very-long-chain 2,3-saturated fatty acyl-CoA + oxidized [electron-transfer flavoprotein] + H(+) = a very-long-chain (2E)-enoyl-CoA + reduced [electron-transfer flavoprotein]</text>
        <dbReference type="Rhea" id="RHEA:19181"/>
        <dbReference type="Rhea" id="RHEA-COMP:10685"/>
        <dbReference type="Rhea" id="RHEA-COMP:10686"/>
        <dbReference type="ChEBI" id="CHEBI:15378"/>
        <dbReference type="ChEBI" id="CHEBI:57692"/>
        <dbReference type="ChEBI" id="CHEBI:58307"/>
        <dbReference type="ChEBI" id="CHEBI:83724"/>
        <dbReference type="ChEBI" id="CHEBI:83728"/>
        <dbReference type="EC" id="1.3.8.9"/>
    </reaction>
    <physiologicalReaction direction="left-to-right" evidence="25">
        <dbReference type="Rhea" id="RHEA:19182"/>
    </physiologicalReaction>
</comment>
<evidence type="ECO:0000256" key="15">
    <source>
        <dbReference type="ARBA" id="ARBA00023128"/>
    </source>
</evidence>
<evidence type="ECO:0000256" key="17">
    <source>
        <dbReference type="ARBA" id="ARBA00039034"/>
    </source>
</evidence>
<dbReference type="CDD" id="cd01161">
    <property type="entry name" value="VLCAD"/>
    <property type="match status" value="1"/>
</dbReference>
<evidence type="ECO:0000256" key="25">
    <source>
        <dbReference type="ARBA" id="ARBA00049050"/>
    </source>
</evidence>
<dbReference type="InterPro" id="IPR009075">
    <property type="entry name" value="AcylCo_DH/oxidase_C"/>
</dbReference>
<feature type="domain" description="ACAD9/ACADV-like C-terminal" evidence="32">
    <location>
        <begin position="507"/>
        <end position="621"/>
    </location>
</feature>
<dbReference type="GO" id="GO:0006631">
    <property type="term" value="P:fatty acid metabolic process"/>
    <property type="evidence" value="ECO:0007669"/>
    <property type="project" value="UniProtKB-KW"/>
</dbReference>
<evidence type="ECO:0000313" key="34">
    <source>
        <dbReference type="Proteomes" id="UP000277928"/>
    </source>
</evidence>
<keyword evidence="14" id="KW-0443">Lipid metabolism</keyword>
<dbReference type="GO" id="GO:0000062">
    <property type="term" value="F:fatty-acyl-CoA binding"/>
    <property type="evidence" value="ECO:0007669"/>
    <property type="project" value="TreeGrafter"/>
</dbReference>
<dbReference type="FunFam" id="1.20.140.10:FF:000008">
    <property type="entry name" value="acyl-CoA dehydrogenase family member 9, mitochondrial"/>
    <property type="match status" value="1"/>
</dbReference>
<comment type="subcellular location">
    <subcellularLocation>
        <location evidence="2">Mitochondrion inner membrane</location>
        <topology evidence="2">Peripheral membrane protein</topology>
    </subcellularLocation>
</comment>
<evidence type="ECO:0000256" key="20">
    <source>
        <dbReference type="ARBA" id="ARBA00046812"/>
    </source>
</evidence>
<evidence type="ECO:0000256" key="4">
    <source>
        <dbReference type="ARBA" id="ARBA00009347"/>
    </source>
</evidence>
<dbReference type="Pfam" id="PF02770">
    <property type="entry name" value="Acyl-CoA_dh_M"/>
    <property type="match status" value="1"/>
</dbReference>
<dbReference type="InterPro" id="IPR009100">
    <property type="entry name" value="AcylCoA_DH/oxidase_NM_dom_sf"/>
</dbReference>